<evidence type="ECO:0000256" key="1">
    <source>
        <dbReference type="ARBA" id="ARBA00023015"/>
    </source>
</evidence>
<dbReference type="Proteomes" id="UP001597188">
    <property type="component" value="Unassembled WGS sequence"/>
</dbReference>
<organism evidence="5 6">
    <name type="scientific">Lactiplantibacillus songbeiensis</name>
    <dbReference type="NCBI Taxonomy" id="2559920"/>
    <lineage>
        <taxon>Bacteria</taxon>
        <taxon>Bacillati</taxon>
        <taxon>Bacillota</taxon>
        <taxon>Bacilli</taxon>
        <taxon>Lactobacillales</taxon>
        <taxon>Lactobacillaceae</taxon>
        <taxon>Lactiplantibacillus</taxon>
    </lineage>
</organism>
<evidence type="ECO:0000256" key="3">
    <source>
        <dbReference type="ARBA" id="ARBA00023163"/>
    </source>
</evidence>
<evidence type="ECO:0000259" key="4">
    <source>
        <dbReference type="PROSITE" id="PS50995"/>
    </source>
</evidence>
<keyword evidence="6" id="KW-1185">Reference proteome</keyword>
<proteinExistence type="predicted"/>
<dbReference type="Pfam" id="PF12802">
    <property type="entry name" value="MarR_2"/>
    <property type="match status" value="1"/>
</dbReference>
<dbReference type="PANTHER" id="PTHR42756:SF1">
    <property type="entry name" value="TRANSCRIPTIONAL REPRESSOR OF EMRAB OPERON"/>
    <property type="match status" value="1"/>
</dbReference>
<dbReference type="PRINTS" id="PR00598">
    <property type="entry name" value="HTHMARR"/>
</dbReference>
<dbReference type="PROSITE" id="PS50995">
    <property type="entry name" value="HTH_MARR_2"/>
    <property type="match status" value="1"/>
</dbReference>
<name>A0ABW4C345_9LACO</name>
<accession>A0ABW4C345</accession>
<dbReference type="RefSeq" id="WP_137634372.1">
    <property type="nucleotide sequence ID" value="NZ_BJDL01000009.1"/>
</dbReference>
<dbReference type="SMART" id="SM00347">
    <property type="entry name" value="HTH_MARR"/>
    <property type="match status" value="1"/>
</dbReference>
<gene>
    <name evidence="5" type="ORF">ACFQ5L_07890</name>
</gene>
<dbReference type="PANTHER" id="PTHR42756">
    <property type="entry name" value="TRANSCRIPTIONAL REGULATOR, MARR"/>
    <property type="match status" value="1"/>
</dbReference>
<evidence type="ECO:0000313" key="5">
    <source>
        <dbReference type="EMBL" id="MFD1420874.1"/>
    </source>
</evidence>
<evidence type="ECO:0000256" key="2">
    <source>
        <dbReference type="ARBA" id="ARBA00023125"/>
    </source>
</evidence>
<sequence length="144" mass="16167">MDITKLGKFIGALHRRFQIAMTHDLTLPEINASNANFLLFIGEYAPVTAKQIATELAINKGLVSREMTRLEKAGYITRTPDDTDHRTTWIKTTPAGDQACTTIRQIKQALWDQVLGDTSEADLTTVYTHLAAWSEQAKRFDDSK</sequence>
<dbReference type="SUPFAM" id="SSF46785">
    <property type="entry name" value="Winged helix' DNA-binding domain"/>
    <property type="match status" value="1"/>
</dbReference>
<feature type="domain" description="HTH marR-type" evidence="4">
    <location>
        <begin position="1"/>
        <end position="135"/>
    </location>
</feature>
<reference evidence="6" key="1">
    <citation type="journal article" date="2019" name="Int. J. Syst. Evol. Microbiol.">
        <title>The Global Catalogue of Microorganisms (GCM) 10K type strain sequencing project: providing services to taxonomists for standard genome sequencing and annotation.</title>
        <authorList>
            <consortium name="The Broad Institute Genomics Platform"/>
            <consortium name="The Broad Institute Genome Sequencing Center for Infectious Disease"/>
            <person name="Wu L."/>
            <person name="Ma J."/>
        </authorList>
    </citation>
    <scope>NUCLEOTIDE SEQUENCE [LARGE SCALE GENOMIC DNA]</scope>
    <source>
        <strain evidence="6">CCM 8931</strain>
    </source>
</reference>
<protein>
    <submittedName>
        <fullName evidence="5">MarR family winged helix-turn-helix transcriptional regulator</fullName>
    </submittedName>
</protein>
<dbReference type="InterPro" id="IPR036388">
    <property type="entry name" value="WH-like_DNA-bd_sf"/>
</dbReference>
<comment type="caution">
    <text evidence="5">The sequence shown here is derived from an EMBL/GenBank/DDBJ whole genome shotgun (WGS) entry which is preliminary data.</text>
</comment>
<keyword evidence="1" id="KW-0805">Transcription regulation</keyword>
<dbReference type="Gene3D" id="1.10.10.10">
    <property type="entry name" value="Winged helix-like DNA-binding domain superfamily/Winged helix DNA-binding domain"/>
    <property type="match status" value="1"/>
</dbReference>
<evidence type="ECO:0000313" key="6">
    <source>
        <dbReference type="Proteomes" id="UP001597188"/>
    </source>
</evidence>
<dbReference type="EMBL" id="JBHTOJ010000017">
    <property type="protein sequence ID" value="MFD1420874.1"/>
    <property type="molecule type" value="Genomic_DNA"/>
</dbReference>
<dbReference type="InterPro" id="IPR000835">
    <property type="entry name" value="HTH_MarR-typ"/>
</dbReference>
<keyword evidence="2" id="KW-0238">DNA-binding</keyword>
<keyword evidence="3" id="KW-0804">Transcription</keyword>
<dbReference type="InterPro" id="IPR036390">
    <property type="entry name" value="WH_DNA-bd_sf"/>
</dbReference>